<feature type="compositionally biased region" description="Basic residues" evidence="2">
    <location>
        <begin position="1858"/>
        <end position="1867"/>
    </location>
</feature>
<dbReference type="Proteomes" id="UP000054558">
    <property type="component" value="Unassembled WGS sequence"/>
</dbReference>
<feature type="compositionally biased region" description="Basic residues" evidence="2">
    <location>
        <begin position="899"/>
        <end position="909"/>
    </location>
</feature>
<dbReference type="PANTHER" id="PTHR24216">
    <property type="entry name" value="PAXILLIN-RELATED"/>
    <property type="match status" value="1"/>
</dbReference>
<feature type="region of interest" description="Disordered" evidence="2">
    <location>
        <begin position="1317"/>
        <end position="1357"/>
    </location>
</feature>
<keyword evidence="1" id="KW-0863">Zinc-finger</keyword>
<gene>
    <name evidence="4" type="ORF">KFL_001000070</name>
</gene>
<name>A0A1Y1HTX6_KLENI</name>
<dbReference type="InterPro" id="IPR011989">
    <property type="entry name" value="ARM-like"/>
</dbReference>
<feature type="region of interest" description="Disordered" evidence="2">
    <location>
        <begin position="1199"/>
        <end position="1227"/>
    </location>
</feature>
<keyword evidence="1" id="KW-0862">Zinc</keyword>
<feature type="region of interest" description="Disordered" evidence="2">
    <location>
        <begin position="3205"/>
        <end position="3242"/>
    </location>
</feature>
<feature type="compositionally biased region" description="Basic residues" evidence="2">
    <location>
        <begin position="3030"/>
        <end position="3043"/>
    </location>
</feature>
<feature type="compositionally biased region" description="Low complexity" evidence="2">
    <location>
        <begin position="2263"/>
        <end position="2276"/>
    </location>
</feature>
<feature type="region of interest" description="Disordered" evidence="2">
    <location>
        <begin position="2463"/>
        <end position="2535"/>
    </location>
</feature>
<feature type="compositionally biased region" description="Basic and acidic residues" evidence="2">
    <location>
        <begin position="2892"/>
        <end position="2919"/>
    </location>
</feature>
<feature type="compositionally biased region" description="Pro residues" evidence="2">
    <location>
        <begin position="1320"/>
        <end position="1330"/>
    </location>
</feature>
<feature type="compositionally biased region" description="Basic and acidic residues" evidence="2">
    <location>
        <begin position="2701"/>
        <end position="2721"/>
    </location>
</feature>
<dbReference type="PANTHER" id="PTHR24216:SF65">
    <property type="entry name" value="PAXILLIN-LIKE PROTEIN 1"/>
    <property type="match status" value="1"/>
</dbReference>
<dbReference type="Pfam" id="PF13920">
    <property type="entry name" value="zf-C3HC4_3"/>
    <property type="match status" value="1"/>
</dbReference>
<feature type="region of interest" description="Disordered" evidence="2">
    <location>
        <begin position="2867"/>
        <end position="3182"/>
    </location>
</feature>
<feature type="compositionally biased region" description="Low complexity" evidence="2">
    <location>
        <begin position="3049"/>
        <end position="3058"/>
    </location>
</feature>
<feature type="region of interest" description="Disordered" evidence="2">
    <location>
        <begin position="1522"/>
        <end position="1673"/>
    </location>
</feature>
<feature type="region of interest" description="Disordered" evidence="2">
    <location>
        <begin position="3425"/>
        <end position="3476"/>
    </location>
</feature>
<sequence length="3538" mass="369441">MADAGAPRGDVLPGGKALGHDAPSTSFASSLLSGPFGVGDIGARRLAPSENAADCVARLHGAIKDKDLPAMGELLLELADCYISTVASSPESMVSAARVVHEAAKLELVTQGKQSKGAAKKGKKGAGGVGPTASVASVLLPSLGGGSAGVEKPAKQAEAAERAARLGGADGPASGVAPSTSQQEAAKETEGPADGSSTREPTEQAGKDEPVAEKTGTEARESVMKERKIVPKKRIRRFTSVGEEGSRTKLAGNKRLSSEMDEDELPGRDGSLAVFEIGSSGGGKEGSSSRADVSSSESGPALKTTPVSSHGASSSGGRLPGSGQAGTGAPTRDDWQNLSQTLMPLANGKVASNDPLWGLASSLVAQEHTIPVTARAIFKAFSGLVMAICHTPEGKSNKNLSAEVYAALTETAVEVLHILKGQKLLAFALRFLGAIFPPKSNSSTGVGALGGAANKGAKAAAKVASPAPKVGTPAKVAGTPPATVGTPAKSTPAVIASGVPADYVHSMSITAPLKALMGGAALPSPLQNLASGSPSSMALKARGIRAVAAVAFAATAPVVAEKAVKAIVNSLNSQQPELVSTGEALGAITTHLSSASLKTVCEDAVNFTVYSMGRFPEASTIQVSGCIALASLTKTVSSTVLFSAWSAATAAMQHHPEDLRVQRAGCTALHNISSLVSLATPEWVSPKRPLWATRDNDREEAAQWLLAAMARFPDDIRVQWQGCHVLTTLLQSAGLRTVLYVAGRGGMGAIARAMRMCKKNEALIQQCCSALAALVQAAQEAGGDVIRREGGAQAGIPSPADALGLGAFSGMVPAAAGPASSLAKPVAAREGTAHTAVNTQGSYGLDLLRAVAGDLVDLPAVLGADVAGLQGLGGREGAKSGGGDAFLSTDSSKEFLKSNRGRTGQRKHNGSAQNDAPTGEEWSEALRAVVGAMKQFPKLKLVQSNSCLLLGTAARMIPNDLAQILPAQVPFEEGLGLPAVDEKHLLIDQAIDAVVAAMDNHREDEIVQPWGAAFLAQAFLLYTTPSRAGQIIAQEHSRRVQSTTSDAQPSAVHSDMASSSSQSNPINPVLPNLDSANGAAAARTAKGKAPLEASPQTRDPSGAVGARVGDVPYYGQDIDALPGAFMAAAIRANLKKACKALLKLAGLLESNTDAASNSLRRGWCEAMEIMVCTFGRLSLDVERGLVAAKWTQFSLENHQTQGQLRGPADGPQPLSEQNPQLPPFSFPDPAALGLGTSAGSPLSLPAGQNPFPAALGFPSSYSVSHIEVTTYIAALSNAAAMSAGGSQLLPAFLGNGLGFNLEPQALAAALGGGPALNPLSNPPTNPPANLPAPTTSIESNASPSKASSSSYTLAGGSSRPATTLHAATNIPPALTNFGTPASAPWQQGASFTNFGLTHYSQSAEEEDTWKALARFCRDYAVEEWRLAAHLTGQTAKPLGFKAHLLNVLSIATKSLTVQDDADVMHSLCLLITEIFLVWEHLHSGGNIVALHAAAKASLEKSSGSGGASSHDDASEVLRANGLATPKSQPGSSLEDSFELRSASNSAGSSGGDVSTSGTVAADRSQVGKSSEGDASGKTAGPGDGVRAQTNAAASTSGMPEIAESSTSRKAVRQKGAESSKQPSLGARGPKLGTRNTSSSAPSTTGKPPTGVKKPHPAGLELPIPVSLQERGSQPGVFTTDAGVGDMIEAVLYLTAMDGHFEALAAALEALHNCLLVAARPQEVDEFFGINSDGCKATDILAALKKAIAKPPIKITAETSPDVIREQDGRRRVAFEALLVLKAVCDKNVAAQLEVAVFEGIDLVFDAFDKYRDDEEMKDAAMKVLGLEEELWRKSACVQALWAALKANRQKYLAERSKGLAKKKKKAGGKADPKQGPKRPGGKREVGDEDPEEKVRGVATAGISATRWQEIAEIVAGELHDDFPRRWGGLRTIDDLLSKEDFYSMLGLFLEDRKLAVEELIGKDLDTGKGAEPAVKYLQWIIQGHPDCGTVHLGLLRTAILYDEDEYLPGSGPNAAVKLLQYLNEKQANWSEEQPTNSQPPQPHETGGSHEPSPAKASKAQAPSKASTSAAPPPAQPLVPQWQFPSLPTHPYMAGFSAPPSGAKAFPTPADILSSWASLFTGASSPFRHAPSWSPLSASNQRAVGPAATVFAQAQLCELLGHLSCDWEDELIEGGCIGAVLDAMEAVWFWRDVKSMATLLPHDERLAHKMRDLQNPPTIVLVRDHKGETALVVVPAAHTGLVWKGEWDGEHDPPTDAHHFFIESPSSSTSHTSASTSEAGPSNLDSASTSSVDKVRGGRAPMRDPGNPLSRAGGLIPREWRETLDSYLQRKALFALYSLCKEMPGKEAALQAQANHAATVAMCRYHPYEWNMGVRCGFNREVIKAAHLVLARLHIERIWDKNVTYWLAHECAKGNDHAALEAMVAEGLPGLWAEDGAGHVPLHYARELQRAACVAILEDLQRKRRAKKKGKKAKKKSAAEQGEALGGTANAESPDTPTADPTSSNAPSPKTPLSEPPPSAPKASTSVSSSAPETLNPSANAALRSVVDASSLEGMRAAVEAYAALADVDAALVETLKGIVEDAERTVVRSASAMVAGVKGRLDVLADSGSKRAIKNTHTLLEKIGQASTLSEFQAAVERYSQSSAADPVLCTVLADVLRESEKKMRESMAQAERKVGESQGKSLGLASKGKSMAPPAGDGKGAGKEERGGGKEERGVEKEAKGTGNIAGKVEEGKKAADGEAREKRDAKQKGKEKKGKDSKGGAKEKGAKAGAPSPGEKAKPKVVEAEPSAVEVSAPEAPATAAHAVAESQAAMPEPPFEHPVVASTLETPPEVLELLAREEELANAPDEDSFEEEEWVNVMSRRKLRESLKGSAPAMETERPLSGRQRRAKQKEAAARVVRESPERASHQSPPREERALMIDLLAQAAESTPSVTPKPRETVGGSAWKLGESLEGARVVPGNVEEDEREGVVGPERTAWGPNAQPGGHLAKRTWAEQVEEEDRAGGLPEASTHGGPLDKRKLAEAESKRGKGKSRGSKQRGKTGRGPGTPSSSAAILPSPLPPLLPTPSESLHIAAEPAKRRPNAGVPEWPSVNAPSAKPSQKQVLPGTGVFHAVDEEAKQGQAEAVRKRGGPAMGPSDPPLASLPIRSPGVAWGRPPAPGPANGPPSYDPLTAPITPLQQWAPPAYPDLPVSLDMDFHSAEEAAHVGQAPPPWMDQSEPAFTLHQPQSTAPPRLVDYPTPGSSSFFQSAAQDAVVTPFPRLPSPQASSILSDLLPDATLGSEDESGAESQPFDLNGEGITDTPAGVHLPAGLLASDDPVSSSPHHLTFGSLPADLGDLGAESVHPLPPQKAESGHPLGGYWPDYRPSPEVHSPRIPSSPGLPAHLQNPPYMHSPYGYPGQAHLAYNSPMPNMYSGHPIFDSYPGGPHLRMTPGDGDLSHSLFSSAQQGGHLSNPSPYAPQQQPERPGSGSALGQEQHPARMLFMEEPCSICLERQKNCALLPCGHQACALCSQQMHIRRMLCPMCNRAVEGVLQLFS</sequence>
<protein>
    <submittedName>
        <fullName evidence="4">Zinc finger RING-type domain containing protein</fullName>
    </submittedName>
</protein>
<dbReference type="GO" id="GO:0008270">
    <property type="term" value="F:zinc ion binding"/>
    <property type="evidence" value="ECO:0007669"/>
    <property type="project" value="UniProtKB-KW"/>
</dbReference>
<dbReference type="OrthoDB" id="1913494at2759"/>
<feature type="compositionally biased region" description="Basic and acidic residues" evidence="2">
    <location>
        <begin position="2729"/>
        <end position="2768"/>
    </location>
</feature>
<feature type="compositionally biased region" description="Polar residues" evidence="2">
    <location>
        <begin position="2489"/>
        <end position="2504"/>
    </location>
</feature>
<feature type="compositionally biased region" description="Low complexity" evidence="2">
    <location>
        <begin position="1541"/>
        <end position="1560"/>
    </location>
</feature>
<accession>A0A1Y1HTX6</accession>
<keyword evidence="5" id="KW-1185">Reference proteome</keyword>
<feature type="region of interest" description="Disordered" evidence="2">
    <location>
        <begin position="897"/>
        <end position="920"/>
    </location>
</feature>
<feature type="region of interest" description="Disordered" evidence="2">
    <location>
        <begin position="110"/>
        <end position="131"/>
    </location>
</feature>
<feature type="compositionally biased region" description="Basic and acidic residues" evidence="2">
    <location>
        <begin position="3016"/>
        <end position="3029"/>
    </location>
</feature>
<dbReference type="PROSITE" id="PS50089">
    <property type="entry name" value="ZF_RING_2"/>
    <property type="match status" value="1"/>
</dbReference>
<dbReference type="InterPro" id="IPR016024">
    <property type="entry name" value="ARM-type_fold"/>
</dbReference>
<feature type="compositionally biased region" description="Polar residues" evidence="2">
    <location>
        <begin position="1525"/>
        <end position="1534"/>
    </location>
</feature>
<feature type="compositionally biased region" description="Low complexity" evidence="2">
    <location>
        <begin position="286"/>
        <end position="298"/>
    </location>
</feature>
<feature type="compositionally biased region" description="Polar residues" evidence="2">
    <location>
        <begin position="1633"/>
        <end position="1646"/>
    </location>
</feature>
<proteinExistence type="predicted"/>
<feature type="region of interest" description="Disordered" evidence="2">
    <location>
        <begin position="1035"/>
        <end position="1104"/>
    </location>
</feature>
<feature type="domain" description="RING-type" evidence="3">
    <location>
        <begin position="3489"/>
        <end position="3527"/>
    </location>
</feature>
<feature type="compositionally biased region" description="Polar residues" evidence="2">
    <location>
        <begin position="305"/>
        <end position="316"/>
    </location>
</feature>
<feature type="compositionally biased region" description="Low complexity" evidence="2">
    <location>
        <begin position="2520"/>
        <end position="2534"/>
    </location>
</feature>
<evidence type="ECO:0000259" key="3">
    <source>
        <dbReference type="PROSITE" id="PS50089"/>
    </source>
</evidence>
<feature type="compositionally biased region" description="Low complexity" evidence="2">
    <location>
        <begin position="1331"/>
        <end position="1357"/>
    </location>
</feature>
<evidence type="ECO:0000313" key="5">
    <source>
        <dbReference type="Proteomes" id="UP000054558"/>
    </source>
</evidence>
<dbReference type="EMBL" id="DF237049">
    <property type="protein sequence ID" value="GAQ82085.1"/>
    <property type="molecule type" value="Genomic_DNA"/>
</dbReference>
<dbReference type="SMART" id="SM00184">
    <property type="entry name" value="RING"/>
    <property type="match status" value="1"/>
</dbReference>
<feature type="compositionally biased region" description="Basic and acidic residues" evidence="2">
    <location>
        <begin position="200"/>
        <end position="229"/>
    </location>
</feature>
<dbReference type="SUPFAM" id="SSF57850">
    <property type="entry name" value="RING/U-box"/>
    <property type="match status" value="1"/>
</dbReference>
<feature type="compositionally biased region" description="Basic and acidic residues" evidence="2">
    <location>
        <begin position="152"/>
        <end position="164"/>
    </location>
</feature>
<evidence type="ECO:0000256" key="1">
    <source>
        <dbReference type="PROSITE-ProRule" id="PRU00175"/>
    </source>
</evidence>
<organism evidence="4 5">
    <name type="scientific">Klebsormidium nitens</name>
    <name type="common">Green alga</name>
    <name type="synonym">Ulothrix nitens</name>
    <dbReference type="NCBI Taxonomy" id="105231"/>
    <lineage>
        <taxon>Eukaryota</taxon>
        <taxon>Viridiplantae</taxon>
        <taxon>Streptophyta</taxon>
        <taxon>Klebsormidiophyceae</taxon>
        <taxon>Klebsormidiales</taxon>
        <taxon>Klebsormidiaceae</taxon>
        <taxon>Klebsormidium</taxon>
    </lineage>
</organism>
<feature type="region of interest" description="Disordered" evidence="2">
    <location>
        <begin position="1858"/>
        <end position="1895"/>
    </location>
</feature>
<feature type="compositionally biased region" description="Low complexity" evidence="2">
    <location>
        <begin position="2051"/>
        <end position="2069"/>
    </location>
</feature>
<reference evidence="4 5" key="1">
    <citation type="journal article" date="2014" name="Nat. Commun.">
        <title>Klebsormidium flaccidum genome reveals primary factors for plant terrestrial adaptation.</title>
        <authorList>
            <person name="Hori K."/>
            <person name="Maruyama F."/>
            <person name="Fujisawa T."/>
            <person name="Togashi T."/>
            <person name="Yamamoto N."/>
            <person name="Seo M."/>
            <person name="Sato S."/>
            <person name="Yamada T."/>
            <person name="Mori H."/>
            <person name="Tajima N."/>
            <person name="Moriyama T."/>
            <person name="Ikeuchi M."/>
            <person name="Watanabe M."/>
            <person name="Wada H."/>
            <person name="Kobayashi K."/>
            <person name="Saito M."/>
            <person name="Masuda T."/>
            <person name="Sasaki-Sekimoto Y."/>
            <person name="Mashiguchi K."/>
            <person name="Awai K."/>
            <person name="Shimojima M."/>
            <person name="Masuda S."/>
            <person name="Iwai M."/>
            <person name="Nobusawa T."/>
            <person name="Narise T."/>
            <person name="Kondo S."/>
            <person name="Saito H."/>
            <person name="Sato R."/>
            <person name="Murakawa M."/>
            <person name="Ihara Y."/>
            <person name="Oshima-Yamada Y."/>
            <person name="Ohtaka K."/>
            <person name="Satoh M."/>
            <person name="Sonobe K."/>
            <person name="Ishii M."/>
            <person name="Ohtani R."/>
            <person name="Kanamori-Sato M."/>
            <person name="Honoki R."/>
            <person name="Miyazaki D."/>
            <person name="Mochizuki H."/>
            <person name="Umetsu J."/>
            <person name="Higashi K."/>
            <person name="Shibata D."/>
            <person name="Kamiya Y."/>
            <person name="Sato N."/>
            <person name="Nakamura Y."/>
            <person name="Tabata S."/>
            <person name="Ida S."/>
            <person name="Kurokawa K."/>
            <person name="Ohta H."/>
        </authorList>
    </citation>
    <scope>NUCLEOTIDE SEQUENCE [LARGE SCALE GENOMIC DNA]</scope>
    <source>
        <strain evidence="4 5">NIES-2285</strain>
    </source>
</reference>
<feature type="compositionally biased region" description="Low complexity" evidence="2">
    <location>
        <begin position="2786"/>
        <end position="2809"/>
    </location>
</feature>
<dbReference type="OMA" id="ANDQYRA"/>
<dbReference type="SUPFAM" id="SSF48371">
    <property type="entry name" value="ARM repeat"/>
    <property type="match status" value="1"/>
</dbReference>
<dbReference type="Gene3D" id="1.25.10.10">
    <property type="entry name" value="Leucine-rich Repeat Variant"/>
    <property type="match status" value="1"/>
</dbReference>
<feature type="compositionally biased region" description="Basic and acidic residues" evidence="2">
    <location>
        <begin position="2664"/>
        <end position="2676"/>
    </location>
</feature>
<feature type="compositionally biased region" description="Pro residues" evidence="2">
    <location>
        <begin position="3157"/>
        <end position="3169"/>
    </location>
</feature>
<feature type="compositionally biased region" description="Polar residues" evidence="2">
    <location>
        <begin position="1587"/>
        <end position="1608"/>
    </location>
</feature>
<dbReference type="Gene3D" id="3.30.40.10">
    <property type="entry name" value="Zinc/RING finger domain, C3HC4 (zinc finger)"/>
    <property type="match status" value="1"/>
</dbReference>
<feature type="compositionally biased region" description="Polar residues" evidence="2">
    <location>
        <begin position="3441"/>
        <end position="3464"/>
    </location>
</feature>
<evidence type="ECO:0000313" key="4">
    <source>
        <dbReference type="EMBL" id="GAQ82085.1"/>
    </source>
</evidence>
<feature type="compositionally biased region" description="Low complexity" evidence="2">
    <location>
        <begin position="1050"/>
        <end position="1063"/>
    </location>
</feature>
<feature type="compositionally biased region" description="Low complexity" evidence="2">
    <location>
        <begin position="1076"/>
        <end position="1088"/>
    </location>
</feature>
<keyword evidence="1" id="KW-0479">Metal-binding</keyword>
<feature type="region of interest" description="Disordered" evidence="2">
    <location>
        <begin position="2253"/>
        <end position="2313"/>
    </location>
</feature>
<feature type="region of interest" description="Disordered" evidence="2">
    <location>
        <begin position="146"/>
        <end position="335"/>
    </location>
</feature>
<feature type="compositionally biased region" description="Basic residues" evidence="2">
    <location>
        <begin position="2463"/>
        <end position="2475"/>
    </location>
</feature>
<feature type="region of interest" description="Disordered" evidence="2">
    <location>
        <begin position="2664"/>
        <end position="2822"/>
    </location>
</feature>
<evidence type="ECO:0000256" key="2">
    <source>
        <dbReference type="SAM" id="MobiDB-lite"/>
    </source>
</evidence>
<dbReference type="InterPro" id="IPR001841">
    <property type="entry name" value="Znf_RING"/>
</dbReference>
<dbReference type="InterPro" id="IPR013083">
    <property type="entry name" value="Znf_RING/FYVE/PHD"/>
</dbReference>
<feature type="compositionally biased region" description="Polar residues" evidence="2">
    <location>
        <begin position="2277"/>
        <end position="2291"/>
    </location>
</feature>
<feature type="region of interest" description="Disordered" evidence="2">
    <location>
        <begin position="2028"/>
        <end position="2082"/>
    </location>
</feature>